<accession>A0A974H5T9</accession>
<sequence length="151" mass="16844">MYVDYCLVCTAKWRATSLHKTEKRKGPVRYTYCNPSSPTISTAHNKTASSYHPHQKPHTALAKYQPQASHHCESDTRISPVSFPSLSLSCQWLPVCSLVRDAAVLLARRDSRHTPALYFKKQLLSPGNVREAARLHHSLSRLTASSSTSGI</sequence>
<dbReference type="EMBL" id="CM004481">
    <property type="protein sequence ID" value="OCT65988.1"/>
    <property type="molecule type" value="Genomic_DNA"/>
</dbReference>
<organism evidence="1 2">
    <name type="scientific">Xenopus laevis</name>
    <name type="common">African clawed frog</name>
    <dbReference type="NCBI Taxonomy" id="8355"/>
    <lineage>
        <taxon>Eukaryota</taxon>
        <taxon>Metazoa</taxon>
        <taxon>Chordata</taxon>
        <taxon>Craniata</taxon>
        <taxon>Vertebrata</taxon>
        <taxon>Euteleostomi</taxon>
        <taxon>Amphibia</taxon>
        <taxon>Batrachia</taxon>
        <taxon>Anura</taxon>
        <taxon>Pipoidea</taxon>
        <taxon>Pipidae</taxon>
        <taxon>Xenopodinae</taxon>
        <taxon>Xenopus</taxon>
        <taxon>Xenopus</taxon>
    </lineage>
</organism>
<reference evidence="2" key="1">
    <citation type="journal article" date="2016" name="Nature">
        <title>Genome evolution in the allotetraploid frog Xenopus laevis.</title>
        <authorList>
            <person name="Session A.M."/>
            <person name="Uno Y."/>
            <person name="Kwon T."/>
            <person name="Chapman J.A."/>
            <person name="Toyoda A."/>
            <person name="Takahashi S."/>
            <person name="Fukui A."/>
            <person name="Hikosaka A."/>
            <person name="Suzuki A."/>
            <person name="Kondo M."/>
            <person name="van Heeringen S.J."/>
            <person name="Quigley I."/>
            <person name="Heinz S."/>
            <person name="Ogino H."/>
            <person name="Ochi H."/>
            <person name="Hellsten U."/>
            <person name="Lyons J.B."/>
            <person name="Simakov O."/>
            <person name="Putnam N."/>
            <person name="Stites J."/>
            <person name="Kuroki Y."/>
            <person name="Tanaka T."/>
            <person name="Michiue T."/>
            <person name="Watanabe M."/>
            <person name="Bogdanovic O."/>
            <person name="Lister R."/>
            <person name="Georgiou G."/>
            <person name="Paranjpe S.S."/>
            <person name="van Kruijsbergen I."/>
            <person name="Shu S."/>
            <person name="Carlson J."/>
            <person name="Kinoshita T."/>
            <person name="Ohta Y."/>
            <person name="Mawaribuchi S."/>
            <person name="Jenkins J."/>
            <person name="Grimwood J."/>
            <person name="Schmutz J."/>
            <person name="Mitros T."/>
            <person name="Mozaffari S.V."/>
            <person name="Suzuki Y."/>
            <person name="Haramoto Y."/>
            <person name="Yamamoto T.S."/>
            <person name="Takagi C."/>
            <person name="Heald R."/>
            <person name="Miller K."/>
            <person name="Haudenschild C."/>
            <person name="Kitzman J."/>
            <person name="Nakayama T."/>
            <person name="Izutsu Y."/>
            <person name="Robert J."/>
            <person name="Fortriede J."/>
            <person name="Burns K."/>
            <person name="Lotay V."/>
            <person name="Karimi K."/>
            <person name="Yasuoka Y."/>
            <person name="Dichmann D.S."/>
            <person name="Flajnik M.F."/>
            <person name="Houston D.W."/>
            <person name="Shendure J."/>
            <person name="DuPasquier L."/>
            <person name="Vize P.D."/>
            <person name="Zorn A.M."/>
            <person name="Ito M."/>
            <person name="Marcotte E.M."/>
            <person name="Wallingford J.B."/>
            <person name="Ito Y."/>
            <person name="Asashima M."/>
            <person name="Ueno N."/>
            <person name="Matsuda Y."/>
            <person name="Veenstra G.J."/>
            <person name="Fujiyama A."/>
            <person name="Harland R.M."/>
            <person name="Taira M."/>
            <person name="Rokhsar D.S."/>
        </authorList>
    </citation>
    <scope>NUCLEOTIDE SEQUENCE [LARGE SCALE GENOMIC DNA]</scope>
    <source>
        <strain evidence="2">J</strain>
    </source>
</reference>
<dbReference type="Proteomes" id="UP000694892">
    <property type="component" value="Chromosome 8S"/>
</dbReference>
<dbReference type="AlphaFoldDB" id="A0A974H5T9"/>
<proteinExistence type="predicted"/>
<name>A0A974H5T9_XENLA</name>
<evidence type="ECO:0000313" key="1">
    <source>
        <dbReference type="EMBL" id="OCT65988.1"/>
    </source>
</evidence>
<protein>
    <submittedName>
        <fullName evidence="1">Uncharacterized protein</fullName>
    </submittedName>
</protein>
<evidence type="ECO:0000313" key="2">
    <source>
        <dbReference type="Proteomes" id="UP000694892"/>
    </source>
</evidence>
<gene>
    <name evidence="1" type="ORF">XELAEV_18042242mg</name>
</gene>